<feature type="compositionally biased region" description="Low complexity" evidence="2">
    <location>
        <begin position="127"/>
        <end position="145"/>
    </location>
</feature>
<dbReference type="InterPro" id="IPR000571">
    <property type="entry name" value="Znf_CCCH"/>
</dbReference>
<sequence>MALSPTAARALEQVKMGLFMLRGADYFTEDEWIKIDGLIHKGKYVFTNGPQRSNVVDEALITFDDTNTAEKQDVHVQIQPMTSFSTIEEETATPSPTLSDPADSTEAETPNTTSAEVSSDDEPSVPASADSKSDSNSQSANTSADTPKREPVEKPANGGLAFYTQAQLDEVKAFNSGLTKAGQKQDKKGSRVKRSLRAEDAYPSPAFSQKEVSEPTANPSPAPTEQDTRSQIQSWADEVQDTADATPAPEIAAPAPTKGWTATPPAEVNPLVEAFKKEKGRNPKNMNEVIQPKNLEFRPLTARPFSRVSHRPSGKSATPVTTPIPNAPLGPTGPKLNVKPGTVLVAQRDSAKTSIVRIAITAGDQIKVLKHVSGVFHTGMNLRTKEKGQFNEEIFKRVPNVTTADDLIQRQRDMAARSASGTVGMVPVATAQGRTMSVSTISNGLDRLEGTNAAEWDEVGSLTNVKTTMSMVLESKTSAPATQAEVAKSIGGLGASRFAALADEDGSVNSGSDTPDFQGMSKEEVGQLIDEKIAQILAAQAQRQTSTSTPTPTRLGRRSKAPINEPLKKITPKTETCWFWKTGKGCRFTADECRDLHAHLPSSDPTNLRMGKPSWGALADFAPPSSSTTVPVSASVQSDETAPGPSGQANIGPVKSLTCWYWQNDEKGCQNSAEDCKYLHKKCEGGVANRPNSWKKMSWNRFATSTTTGEKATGCAWTINGDAETDAGVDGELVLEEVKESESADAWGVSSSLAGWGGDDRYKPPHIKALEEIALVEAVGW</sequence>
<keyword evidence="1" id="KW-0479">Metal-binding</keyword>
<evidence type="ECO:0000256" key="1">
    <source>
        <dbReference type="PROSITE-ProRule" id="PRU00723"/>
    </source>
</evidence>
<keyword evidence="5" id="KW-1185">Reference proteome</keyword>
<evidence type="ECO:0000256" key="2">
    <source>
        <dbReference type="SAM" id="MobiDB-lite"/>
    </source>
</evidence>
<feature type="region of interest" description="Disordered" evidence="2">
    <location>
        <begin position="540"/>
        <end position="562"/>
    </location>
</feature>
<feature type="domain" description="C3H1-type" evidence="3">
    <location>
        <begin position="653"/>
        <end position="683"/>
    </location>
</feature>
<reference evidence="4 5" key="1">
    <citation type="submission" date="2016-03" db="EMBL/GenBank/DDBJ databases">
        <authorList>
            <person name="Ploux O."/>
        </authorList>
    </citation>
    <scope>NUCLEOTIDE SEQUENCE [LARGE SCALE GENOMIC DNA]</scope>
    <source>
        <strain evidence="4 5">UAMH 11012</strain>
    </source>
</reference>
<dbReference type="GO" id="GO:0008270">
    <property type="term" value="F:zinc ion binding"/>
    <property type="evidence" value="ECO:0007669"/>
    <property type="project" value="UniProtKB-KW"/>
</dbReference>
<evidence type="ECO:0000313" key="5">
    <source>
        <dbReference type="Proteomes" id="UP000184330"/>
    </source>
</evidence>
<feature type="compositionally biased region" description="Low complexity" evidence="2">
    <location>
        <begin position="540"/>
        <end position="554"/>
    </location>
</feature>
<feature type="compositionally biased region" description="Polar residues" evidence="2">
    <location>
        <begin position="315"/>
        <end position="324"/>
    </location>
</feature>
<feature type="zinc finger region" description="C3H1-type" evidence="1">
    <location>
        <begin position="653"/>
        <end position="683"/>
    </location>
</feature>
<gene>
    <name evidence="4" type="ORF">PAC_13946</name>
</gene>
<feature type="compositionally biased region" description="Polar residues" evidence="2">
    <location>
        <begin position="107"/>
        <end position="117"/>
    </location>
</feature>
<dbReference type="OrthoDB" id="3594623at2759"/>
<dbReference type="EMBL" id="FJOG01000025">
    <property type="protein sequence ID" value="CZR64049.1"/>
    <property type="molecule type" value="Genomic_DNA"/>
</dbReference>
<dbReference type="Proteomes" id="UP000184330">
    <property type="component" value="Unassembled WGS sequence"/>
</dbReference>
<feature type="region of interest" description="Disordered" evidence="2">
    <location>
        <begin position="177"/>
        <end position="267"/>
    </location>
</feature>
<accession>A0A1L7XG71</accession>
<keyword evidence="1" id="KW-0863">Zinc-finger</keyword>
<feature type="zinc finger region" description="C3H1-type" evidence="1">
    <location>
        <begin position="571"/>
        <end position="600"/>
    </location>
</feature>
<dbReference type="AlphaFoldDB" id="A0A1L7XG71"/>
<evidence type="ECO:0000313" key="4">
    <source>
        <dbReference type="EMBL" id="CZR64049.1"/>
    </source>
</evidence>
<feature type="region of interest" description="Disordered" evidence="2">
    <location>
        <begin position="84"/>
        <end position="156"/>
    </location>
</feature>
<protein>
    <recommendedName>
        <fullName evidence="3">C3H1-type domain-containing protein</fullName>
    </recommendedName>
</protein>
<name>A0A1L7XG71_9HELO</name>
<dbReference type="Gene3D" id="4.10.1000.10">
    <property type="entry name" value="Zinc finger, CCCH-type"/>
    <property type="match status" value="1"/>
</dbReference>
<organism evidence="4 5">
    <name type="scientific">Phialocephala subalpina</name>
    <dbReference type="NCBI Taxonomy" id="576137"/>
    <lineage>
        <taxon>Eukaryota</taxon>
        <taxon>Fungi</taxon>
        <taxon>Dikarya</taxon>
        <taxon>Ascomycota</taxon>
        <taxon>Pezizomycotina</taxon>
        <taxon>Leotiomycetes</taxon>
        <taxon>Helotiales</taxon>
        <taxon>Mollisiaceae</taxon>
        <taxon>Phialocephala</taxon>
        <taxon>Phialocephala fortinii species complex</taxon>
    </lineage>
</organism>
<feature type="compositionally biased region" description="Polar residues" evidence="2">
    <location>
        <begin position="215"/>
        <end position="234"/>
    </location>
</feature>
<proteinExistence type="predicted"/>
<feature type="compositionally biased region" description="Low complexity" evidence="2">
    <location>
        <begin position="242"/>
        <end position="257"/>
    </location>
</feature>
<feature type="compositionally biased region" description="Low complexity" evidence="2">
    <location>
        <begin position="622"/>
        <end position="636"/>
    </location>
</feature>
<dbReference type="PROSITE" id="PS50103">
    <property type="entry name" value="ZF_C3H1"/>
    <property type="match status" value="2"/>
</dbReference>
<feature type="region of interest" description="Disordered" evidence="2">
    <location>
        <begin position="622"/>
        <end position="649"/>
    </location>
</feature>
<feature type="domain" description="C3H1-type" evidence="3">
    <location>
        <begin position="571"/>
        <end position="600"/>
    </location>
</feature>
<feature type="compositionally biased region" description="Polar residues" evidence="2">
    <location>
        <begin position="84"/>
        <end position="98"/>
    </location>
</feature>
<keyword evidence="1" id="KW-0862">Zinc</keyword>
<feature type="region of interest" description="Disordered" evidence="2">
    <location>
        <begin position="306"/>
        <end position="335"/>
    </location>
</feature>
<evidence type="ECO:0000259" key="3">
    <source>
        <dbReference type="PROSITE" id="PS50103"/>
    </source>
</evidence>